<feature type="compositionally biased region" description="Polar residues" evidence="1">
    <location>
        <begin position="126"/>
        <end position="142"/>
    </location>
</feature>
<feature type="compositionally biased region" description="Polar residues" evidence="1">
    <location>
        <begin position="218"/>
        <end position="227"/>
    </location>
</feature>
<dbReference type="PANTHER" id="PTHR34693">
    <property type="entry name" value="PROTEIN PAR32"/>
    <property type="match status" value="1"/>
</dbReference>
<evidence type="ECO:0000256" key="1">
    <source>
        <dbReference type="SAM" id="MobiDB-lite"/>
    </source>
</evidence>
<gene>
    <name evidence="2" type="ORF">BGW36DRAFT_372105</name>
</gene>
<dbReference type="Pfam" id="PF12223">
    <property type="entry name" value="DUF3602"/>
    <property type="match status" value="1"/>
</dbReference>
<feature type="region of interest" description="Disordered" evidence="1">
    <location>
        <begin position="215"/>
        <end position="251"/>
    </location>
</feature>
<dbReference type="InterPro" id="IPR022024">
    <property type="entry name" value="DUF3602"/>
</dbReference>
<dbReference type="GeneID" id="70245722"/>
<proteinExistence type="predicted"/>
<reference evidence="2" key="1">
    <citation type="submission" date="2021-12" db="EMBL/GenBank/DDBJ databases">
        <title>Convergent genome expansion in fungi linked to evolution of root-endophyte symbiosis.</title>
        <authorList>
            <consortium name="DOE Joint Genome Institute"/>
            <person name="Ke Y.-H."/>
            <person name="Bonito G."/>
            <person name="Liao H.-L."/>
            <person name="Looney B."/>
            <person name="Rojas-Flechas A."/>
            <person name="Nash J."/>
            <person name="Hameed K."/>
            <person name="Schadt C."/>
            <person name="Martin F."/>
            <person name="Crous P.W."/>
            <person name="Miettinen O."/>
            <person name="Magnuson J.K."/>
            <person name="Labbe J."/>
            <person name="Jacobson D."/>
            <person name="Doktycz M.J."/>
            <person name="Veneault-Fourrey C."/>
            <person name="Kuo A."/>
            <person name="Mondo S."/>
            <person name="Calhoun S."/>
            <person name="Riley R."/>
            <person name="Ohm R."/>
            <person name="LaButti K."/>
            <person name="Andreopoulos B."/>
            <person name="Pangilinan J."/>
            <person name="Nolan M."/>
            <person name="Tritt A."/>
            <person name="Clum A."/>
            <person name="Lipzen A."/>
            <person name="Daum C."/>
            <person name="Barry K."/>
            <person name="Grigoriev I.V."/>
            <person name="Vilgalys R."/>
        </authorList>
    </citation>
    <scope>NUCLEOTIDE SEQUENCE</scope>
    <source>
        <strain evidence="2">PMI_201</strain>
    </source>
</reference>
<sequence length="251" mass="27629">MVPFSSLWSCWAPPAPYITRLPSTGEEPDSVRLLSILFIPRLLDLTCLSVLRFVSALLVDLYSTLQHCFAIEQRRPSNLFISHPSHLPQTSNMASPYLVVEPHPSVPNTRRPALHTSRGGAGNVISLRNTRTTESLSATGPASLTRLDSRLPTTFKSGRGGAGNVHSSSERAIFSFDEELEREMRREKGIAPVFHVGRGGAGNMIFGSDQYGLERKNTSNSASSNESLADRAKEKARTSLERTWSRLTGHQ</sequence>
<feature type="compositionally biased region" description="Basic and acidic residues" evidence="1">
    <location>
        <begin position="228"/>
        <end position="244"/>
    </location>
</feature>
<dbReference type="Proteomes" id="UP001201262">
    <property type="component" value="Unassembled WGS sequence"/>
</dbReference>
<evidence type="ECO:0000313" key="2">
    <source>
        <dbReference type="EMBL" id="KAH8702048.1"/>
    </source>
</evidence>
<evidence type="ECO:0000313" key="3">
    <source>
        <dbReference type="Proteomes" id="UP001201262"/>
    </source>
</evidence>
<dbReference type="EMBL" id="JAJTJA010000003">
    <property type="protein sequence ID" value="KAH8702048.1"/>
    <property type="molecule type" value="Genomic_DNA"/>
</dbReference>
<dbReference type="PANTHER" id="PTHR34693:SF2">
    <property type="entry name" value="DUF3602 DOMAIN-CONTAINING PROTEIN"/>
    <property type="match status" value="1"/>
</dbReference>
<keyword evidence="3" id="KW-1185">Reference proteome</keyword>
<organism evidence="2 3">
    <name type="scientific">Talaromyces proteolyticus</name>
    <dbReference type="NCBI Taxonomy" id="1131652"/>
    <lineage>
        <taxon>Eukaryota</taxon>
        <taxon>Fungi</taxon>
        <taxon>Dikarya</taxon>
        <taxon>Ascomycota</taxon>
        <taxon>Pezizomycotina</taxon>
        <taxon>Eurotiomycetes</taxon>
        <taxon>Eurotiomycetidae</taxon>
        <taxon>Eurotiales</taxon>
        <taxon>Trichocomaceae</taxon>
        <taxon>Talaromyces</taxon>
        <taxon>Talaromyces sect. Bacilispori</taxon>
    </lineage>
</organism>
<dbReference type="RefSeq" id="XP_046075424.1">
    <property type="nucleotide sequence ID" value="XM_046215435.1"/>
</dbReference>
<comment type="caution">
    <text evidence="2">The sequence shown here is derived from an EMBL/GenBank/DDBJ whole genome shotgun (WGS) entry which is preliminary data.</text>
</comment>
<protein>
    <submittedName>
        <fullName evidence="2">Uncharacterized protein</fullName>
    </submittedName>
</protein>
<feature type="region of interest" description="Disordered" evidence="1">
    <location>
        <begin position="106"/>
        <end position="168"/>
    </location>
</feature>
<dbReference type="AlphaFoldDB" id="A0AAD4KYB2"/>
<name>A0AAD4KYB2_9EURO</name>
<accession>A0AAD4KYB2</accession>
<dbReference type="InterPro" id="IPR053203">
    <property type="entry name" value="Cisplatin_resist-associated"/>
</dbReference>